<keyword evidence="3" id="KW-1185">Reference proteome</keyword>
<feature type="transmembrane region" description="Helical" evidence="1">
    <location>
        <begin position="144"/>
        <end position="169"/>
    </location>
</feature>
<keyword evidence="1" id="KW-0812">Transmembrane</keyword>
<feature type="transmembrane region" description="Helical" evidence="1">
    <location>
        <begin position="38"/>
        <end position="59"/>
    </location>
</feature>
<comment type="caution">
    <text evidence="2">The sequence shown here is derived from an EMBL/GenBank/DDBJ whole genome shotgun (WGS) entry which is preliminary data.</text>
</comment>
<proteinExistence type="predicted"/>
<sequence>MNPRDVNWRSLLAWAGVGSFIGFAVAVAMYSPRAGNEGFVYLIYIGLLAGALLSLRYPVNVRASAYAFPMGFLATSLLAGLWTVRDVGPSGAYAFIAVVMAAMMIVGPSSYLDMFLVPLGYFGGFAVAMLAFKGYEPLQGTEGAVASLFVVGVMGAVLAFFAVFARWAFEVARSIPRR</sequence>
<feature type="transmembrane region" description="Helical" evidence="1">
    <location>
        <begin position="12"/>
        <end position="32"/>
    </location>
</feature>
<dbReference type="Proteomes" id="UP000053462">
    <property type="component" value="Unassembled WGS sequence"/>
</dbReference>
<dbReference type="OrthoDB" id="91995at2157"/>
<name>A0A117ISY6_9EURY</name>
<dbReference type="STRING" id="227598.APY94_10000"/>
<feature type="transmembrane region" description="Helical" evidence="1">
    <location>
        <begin position="66"/>
        <end position="84"/>
    </location>
</feature>
<evidence type="ECO:0000256" key="1">
    <source>
        <dbReference type="SAM" id="Phobius"/>
    </source>
</evidence>
<gene>
    <name evidence="2" type="ORF">APY94_10000</name>
</gene>
<protein>
    <submittedName>
        <fullName evidence="2">Uncharacterized protein</fullName>
    </submittedName>
</protein>
<dbReference type="AlphaFoldDB" id="A0A117ISY6"/>
<dbReference type="EMBL" id="LLYW01000035">
    <property type="protein sequence ID" value="KUH32410.1"/>
    <property type="molecule type" value="Genomic_DNA"/>
</dbReference>
<evidence type="ECO:0000313" key="2">
    <source>
        <dbReference type="EMBL" id="KUH32410.1"/>
    </source>
</evidence>
<feature type="transmembrane region" description="Helical" evidence="1">
    <location>
        <begin position="90"/>
        <end position="107"/>
    </location>
</feature>
<organism evidence="2 3">
    <name type="scientific">Thermococcus celericrescens</name>
    <dbReference type="NCBI Taxonomy" id="227598"/>
    <lineage>
        <taxon>Archaea</taxon>
        <taxon>Methanobacteriati</taxon>
        <taxon>Methanobacteriota</taxon>
        <taxon>Thermococci</taxon>
        <taxon>Thermococcales</taxon>
        <taxon>Thermococcaceae</taxon>
        <taxon>Thermococcus</taxon>
    </lineage>
</organism>
<evidence type="ECO:0000313" key="3">
    <source>
        <dbReference type="Proteomes" id="UP000053462"/>
    </source>
</evidence>
<accession>A0A117ISY6</accession>
<keyword evidence="1" id="KW-1133">Transmembrane helix</keyword>
<reference evidence="2 3" key="1">
    <citation type="submission" date="2015-10" db="EMBL/GenBank/DDBJ databases">
        <title>Draft genome sequence of Thermococcus celericrescens strain DSM 17994.</title>
        <authorList>
            <person name="Hong S.-J."/>
            <person name="Park C.-E."/>
            <person name="Shin J.-H."/>
        </authorList>
    </citation>
    <scope>NUCLEOTIDE SEQUENCE [LARGE SCALE GENOMIC DNA]</scope>
    <source>
        <strain evidence="2 3">DSM 17994</strain>
    </source>
</reference>
<dbReference type="RefSeq" id="WP_058939491.1">
    <property type="nucleotide sequence ID" value="NZ_LLYW01000035.1"/>
</dbReference>
<keyword evidence="1" id="KW-0472">Membrane</keyword>
<feature type="transmembrane region" description="Helical" evidence="1">
    <location>
        <begin position="114"/>
        <end position="132"/>
    </location>
</feature>